<protein>
    <recommendedName>
        <fullName evidence="4">AAA+ ATPase domain-containing protein</fullName>
    </recommendedName>
</protein>
<evidence type="ECO:0000259" key="4">
    <source>
        <dbReference type="SMART" id="SM00382"/>
    </source>
</evidence>
<keyword evidence="1" id="KW-0547">Nucleotide-binding</keyword>
<evidence type="ECO:0000256" key="3">
    <source>
        <dbReference type="ARBA" id="ARBA00022840"/>
    </source>
</evidence>
<gene>
    <name evidence="5" type="ORF">UW63_C0017G0012</name>
</gene>
<dbReference type="Gene3D" id="3.40.50.300">
    <property type="entry name" value="P-loop containing nucleotide triphosphate hydrolases"/>
    <property type="match status" value="1"/>
</dbReference>
<feature type="domain" description="AAA+ ATPase" evidence="4">
    <location>
        <begin position="2"/>
        <end position="157"/>
    </location>
</feature>
<evidence type="ECO:0000313" key="6">
    <source>
        <dbReference type="Proteomes" id="UP000034154"/>
    </source>
</evidence>
<dbReference type="SUPFAM" id="SSF52540">
    <property type="entry name" value="P-loop containing nucleoside triphosphate hydrolases"/>
    <property type="match status" value="1"/>
</dbReference>
<evidence type="ECO:0000256" key="2">
    <source>
        <dbReference type="ARBA" id="ARBA00022801"/>
    </source>
</evidence>
<organism evidence="5 6">
    <name type="scientific">Candidatus Uhrbacteria bacterium GW2011_GWF2_44_350</name>
    <dbReference type="NCBI Taxonomy" id="1619000"/>
    <lineage>
        <taxon>Bacteria</taxon>
        <taxon>Candidatus Uhriibacteriota</taxon>
    </lineage>
</organism>
<accession>A0A0G1LRH6</accession>
<dbReference type="GO" id="GO:0017111">
    <property type="term" value="F:ribonucleoside triphosphate phosphatase activity"/>
    <property type="evidence" value="ECO:0007669"/>
    <property type="project" value="InterPro"/>
</dbReference>
<dbReference type="Pfam" id="PF03266">
    <property type="entry name" value="NTPase_1"/>
    <property type="match status" value="1"/>
</dbReference>
<reference evidence="5 6" key="1">
    <citation type="journal article" date="2015" name="Nature">
        <title>rRNA introns, odd ribosomes, and small enigmatic genomes across a large radiation of phyla.</title>
        <authorList>
            <person name="Brown C.T."/>
            <person name="Hug L.A."/>
            <person name="Thomas B.C."/>
            <person name="Sharon I."/>
            <person name="Castelle C.J."/>
            <person name="Singh A."/>
            <person name="Wilkins M.J."/>
            <person name="Williams K.H."/>
            <person name="Banfield J.F."/>
        </authorList>
    </citation>
    <scope>NUCLEOTIDE SEQUENCE [LARGE SCALE GENOMIC DNA]</scope>
</reference>
<dbReference type="InterPro" id="IPR027417">
    <property type="entry name" value="P-loop_NTPase"/>
</dbReference>
<keyword evidence="2" id="KW-0378">Hydrolase</keyword>
<dbReference type="PATRIC" id="fig|1619000.3.peg.340"/>
<evidence type="ECO:0000313" key="5">
    <source>
        <dbReference type="EMBL" id="KKT71412.1"/>
    </source>
</evidence>
<proteinExistence type="predicted"/>
<comment type="caution">
    <text evidence="5">The sequence shown here is derived from an EMBL/GenBank/DDBJ whole genome shotgun (WGS) entry which is preliminary data.</text>
</comment>
<keyword evidence="3" id="KW-0067">ATP-binding</keyword>
<dbReference type="SMART" id="SM00382">
    <property type="entry name" value="AAA"/>
    <property type="match status" value="1"/>
</dbReference>
<dbReference type="PANTHER" id="PTHR43146">
    <property type="entry name" value="CANCER-RELATED NUCLEOSIDE-TRIPHOSPHATASE"/>
    <property type="match status" value="1"/>
</dbReference>
<dbReference type="GO" id="GO:0005524">
    <property type="term" value="F:ATP binding"/>
    <property type="evidence" value="ECO:0007669"/>
    <property type="project" value="UniProtKB-KW"/>
</dbReference>
<dbReference type="InterPro" id="IPR004948">
    <property type="entry name" value="Nuc-triphosphatase_THEP1"/>
</dbReference>
<evidence type="ECO:0000256" key="1">
    <source>
        <dbReference type="ARBA" id="ARBA00022741"/>
    </source>
</evidence>
<dbReference type="PANTHER" id="PTHR43146:SF1">
    <property type="entry name" value="CANCER-RELATED NUCLEOSIDE-TRIPHOSPHATASE"/>
    <property type="match status" value="1"/>
</dbReference>
<dbReference type="InterPro" id="IPR003593">
    <property type="entry name" value="AAA+_ATPase"/>
</dbReference>
<dbReference type="AlphaFoldDB" id="A0A0G1LRH6"/>
<name>A0A0G1LRH6_9BACT</name>
<dbReference type="Proteomes" id="UP000034154">
    <property type="component" value="Unassembled WGS sequence"/>
</dbReference>
<sequence>MVIFLTGEPGSGKTSVVDRLARKYGPLVGGIISREVLGEGGGRIGFDVETIGCGYRRVPLARVSSESKIRVGRYGVDPLTVQEVVVPAICRARPDQLLVIDEIAQMQMSSPVFCAVIRGLMEKGGLPILATVHSRSNPFTDALLARSDVRVFRVNPENRDQVRRAIDDLLWHTLCAAPK</sequence>
<dbReference type="EMBL" id="LCJB01000017">
    <property type="protein sequence ID" value="KKT71412.1"/>
    <property type="molecule type" value="Genomic_DNA"/>
</dbReference>